<reference evidence="4" key="1">
    <citation type="submission" date="2023-07" db="EMBL/GenBank/DDBJ databases">
        <title>Genomic Encyclopedia of Type Strains, Phase IV (KMG-IV): sequencing the most valuable type-strain genomes for metagenomic binning, comparative biology and taxonomic classification.</title>
        <authorList>
            <person name="Goeker M."/>
        </authorList>
    </citation>
    <scope>NUCLEOTIDE SEQUENCE [LARGE SCALE GENOMIC DNA]</scope>
    <source>
        <strain evidence="4">DSM 21204</strain>
    </source>
</reference>
<dbReference type="RefSeq" id="WP_307291981.1">
    <property type="nucleotide sequence ID" value="NZ_JAUSWO010000001.1"/>
</dbReference>
<evidence type="ECO:0000256" key="1">
    <source>
        <dbReference type="PROSITE-ProRule" id="PRU01319"/>
    </source>
</evidence>
<comment type="caution">
    <text evidence="1">Lacks conserved residue(s) required for the propagation of feature annotation.</text>
</comment>
<organism evidence="4 5">
    <name type="scientific">Mycoplasmoides fastidiosum</name>
    <dbReference type="NCBI Taxonomy" id="92758"/>
    <lineage>
        <taxon>Bacteria</taxon>
        <taxon>Bacillati</taxon>
        <taxon>Mycoplasmatota</taxon>
        <taxon>Mycoplasmoidales</taxon>
        <taxon>Mycoplasmoidaceae</taxon>
        <taxon>Mycoplasmoides</taxon>
    </lineage>
</organism>
<dbReference type="PROSITE" id="PS51975">
    <property type="entry name" value="RNASE_H_2"/>
    <property type="match status" value="1"/>
</dbReference>
<name>A0ABU0M018_9BACT</name>
<dbReference type="Proteomes" id="UP001240643">
    <property type="component" value="Unassembled WGS sequence"/>
</dbReference>
<dbReference type="InterPro" id="IPR024567">
    <property type="entry name" value="RNase_HII/HIII_dom"/>
</dbReference>
<gene>
    <name evidence="4" type="ORF">J2Z62_000736</name>
</gene>
<dbReference type="Gene3D" id="3.30.420.10">
    <property type="entry name" value="Ribonuclease H-like superfamily/Ribonuclease H"/>
    <property type="match status" value="1"/>
</dbReference>
<dbReference type="EC" id="3.1.26.4" evidence="2"/>
<dbReference type="EMBL" id="JAUSWO010000001">
    <property type="protein sequence ID" value="MDQ0514298.1"/>
    <property type="molecule type" value="Genomic_DNA"/>
</dbReference>
<comment type="similarity">
    <text evidence="2">Belongs to the RNase HII family.</text>
</comment>
<dbReference type="InterPro" id="IPR012337">
    <property type="entry name" value="RNaseH-like_sf"/>
</dbReference>
<comment type="catalytic activity">
    <reaction evidence="2">
        <text>Endonucleolytic cleavage to 5'-phosphomonoester.</text>
        <dbReference type="EC" id="3.1.26.4"/>
    </reaction>
</comment>
<keyword evidence="2" id="KW-0255">Endonuclease</keyword>
<keyword evidence="5" id="KW-1185">Reference proteome</keyword>
<evidence type="ECO:0000259" key="3">
    <source>
        <dbReference type="PROSITE" id="PS51975"/>
    </source>
</evidence>
<dbReference type="InterPro" id="IPR036397">
    <property type="entry name" value="RNaseH_sf"/>
</dbReference>
<evidence type="ECO:0000256" key="2">
    <source>
        <dbReference type="RuleBase" id="RU003515"/>
    </source>
</evidence>
<sequence length="248" mass="29099">MFSKNSKKRLKLSISNIIKESSFEEVSKFLPANFFAIYFKKPKLTPNINKKSNETNEFTKIENINQIYICAGNDESGKSDSFGSITVSVCFLKSKEIKEELIKRGVKDSKKIDDAKIPKLAREIKKILANQFTSYSIRPEIYNKFYQRFGNIDKVLVYFHLVVWGQLNSKLSSSITKNIFDSSPKIIDSFVNKDIFLKYWNDFSKKIKKINFLTIYPIIHFDQFLIQKILNLYQKRMKNTVVRQLHLF</sequence>
<comment type="function">
    <text evidence="2">Endonuclease that specifically degrades the RNA of RNA-DNA hybrids.</text>
</comment>
<keyword evidence="2" id="KW-0540">Nuclease</keyword>
<evidence type="ECO:0000313" key="4">
    <source>
        <dbReference type="EMBL" id="MDQ0514298.1"/>
    </source>
</evidence>
<comment type="caution">
    <text evidence="4">The sequence shown here is derived from an EMBL/GenBank/DDBJ whole genome shotgun (WGS) entry which is preliminary data.</text>
</comment>
<protein>
    <recommendedName>
        <fullName evidence="2">Ribonuclease</fullName>
        <ecNumber evidence="2">3.1.26.4</ecNumber>
    </recommendedName>
</protein>
<accession>A0ABU0M018</accession>
<dbReference type="Pfam" id="PF01351">
    <property type="entry name" value="RNase_HII"/>
    <property type="match status" value="1"/>
</dbReference>
<keyword evidence="2" id="KW-0378">Hydrolase</keyword>
<dbReference type="SUPFAM" id="SSF53098">
    <property type="entry name" value="Ribonuclease H-like"/>
    <property type="match status" value="1"/>
</dbReference>
<proteinExistence type="inferred from homology"/>
<feature type="domain" description="RNase H type-2" evidence="3">
    <location>
        <begin position="68"/>
        <end position="157"/>
    </location>
</feature>
<evidence type="ECO:0000313" key="5">
    <source>
        <dbReference type="Proteomes" id="UP001240643"/>
    </source>
</evidence>